<dbReference type="AlphaFoldDB" id="A0A9Q1G6U0"/>
<comment type="caution">
    <text evidence="1">The sequence shown here is derived from an EMBL/GenBank/DDBJ whole genome shotgun (WGS) entry which is preliminary data.</text>
</comment>
<keyword evidence="2" id="KW-1185">Reference proteome</keyword>
<evidence type="ECO:0000313" key="1">
    <source>
        <dbReference type="EMBL" id="KAJ8376056.1"/>
    </source>
</evidence>
<dbReference type="EMBL" id="JAINUF010000002">
    <property type="protein sequence ID" value="KAJ8376056.1"/>
    <property type="molecule type" value="Genomic_DNA"/>
</dbReference>
<name>A0A9Q1G6U0_SYNKA</name>
<dbReference type="Proteomes" id="UP001152622">
    <property type="component" value="Chromosome 2"/>
</dbReference>
<protein>
    <submittedName>
        <fullName evidence="1">Uncharacterized protein</fullName>
    </submittedName>
</protein>
<evidence type="ECO:0000313" key="2">
    <source>
        <dbReference type="Proteomes" id="UP001152622"/>
    </source>
</evidence>
<organism evidence="1 2">
    <name type="scientific">Synaphobranchus kaupii</name>
    <name type="common">Kaup's arrowtooth eel</name>
    <dbReference type="NCBI Taxonomy" id="118154"/>
    <lineage>
        <taxon>Eukaryota</taxon>
        <taxon>Metazoa</taxon>
        <taxon>Chordata</taxon>
        <taxon>Craniata</taxon>
        <taxon>Vertebrata</taxon>
        <taxon>Euteleostomi</taxon>
        <taxon>Actinopterygii</taxon>
        <taxon>Neopterygii</taxon>
        <taxon>Teleostei</taxon>
        <taxon>Anguilliformes</taxon>
        <taxon>Synaphobranchidae</taxon>
        <taxon>Synaphobranchus</taxon>
    </lineage>
</organism>
<sequence length="68" mass="7533">MGPRPPSNRSWLSPYPNWMENGTSAILHPGSGRRENNCLYDYVTPSQSRSHSGTPPVQGKAYYLITGP</sequence>
<proteinExistence type="predicted"/>
<accession>A0A9Q1G6U0</accession>
<reference evidence="1" key="1">
    <citation type="journal article" date="2023" name="Science">
        <title>Genome structures resolve the early diversification of teleost fishes.</title>
        <authorList>
            <person name="Parey E."/>
            <person name="Louis A."/>
            <person name="Montfort J."/>
            <person name="Bouchez O."/>
            <person name="Roques C."/>
            <person name="Iampietro C."/>
            <person name="Lluch J."/>
            <person name="Castinel A."/>
            <person name="Donnadieu C."/>
            <person name="Desvignes T."/>
            <person name="Floi Bucao C."/>
            <person name="Jouanno E."/>
            <person name="Wen M."/>
            <person name="Mejri S."/>
            <person name="Dirks R."/>
            <person name="Jansen H."/>
            <person name="Henkel C."/>
            <person name="Chen W.J."/>
            <person name="Zahm M."/>
            <person name="Cabau C."/>
            <person name="Klopp C."/>
            <person name="Thompson A.W."/>
            <person name="Robinson-Rechavi M."/>
            <person name="Braasch I."/>
            <person name="Lecointre G."/>
            <person name="Bobe J."/>
            <person name="Postlethwait J.H."/>
            <person name="Berthelot C."/>
            <person name="Roest Crollius H."/>
            <person name="Guiguen Y."/>
        </authorList>
    </citation>
    <scope>NUCLEOTIDE SEQUENCE</scope>
    <source>
        <strain evidence="1">WJC10195</strain>
    </source>
</reference>
<gene>
    <name evidence="1" type="ORF">SKAU_G00066360</name>
</gene>